<keyword evidence="3" id="KW-1185">Reference proteome</keyword>
<sequence>MKAELYTCPCCGYKTLTELNSWEICVVCRWEDDGLQTLEPDFAGGANEESLKEAQRNFREIGICSKKLLDERNISAASRFERDSSFKPLDDN</sequence>
<gene>
    <name evidence="2" type="ORF">HHU08_05500</name>
</gene>
<organism evidence="2 3">
    <name type="scientific">Niallia alba</name>
    <dbReference type="NCBI Taxonomy" id="2729105"/>
    <lineage>
        <taxon>Bacteria</taxon>
        <taxon>Bacillati</taxon>
        <taxon>Bacillota</taxon>
        <taxon>Bacilli</taxon>
        <taxon>Bacillales</taxon>
        <taxon>Bacillaceae</taxon>
        <taxon>Niallia</taxon>
    </lineage>
</organism>
<dbReference type="InterPro" id="IPR025983">
    <property type="entry name" value="Cys_rich_CPCC"/>
</dbReference>
<comment type="caution">
    <text evidence="2">The sequence shown here is derived from an EMBL/GenBank/DDBJ whole genome shotgun (WGS) entry which is preliminary data.</text>
</comment>
<evidence type="ECO:0000313" key="3">
    <source>
        <dbReference type="Proteomes" id="UP000588491"/>
    </source>
</evidence>
<evidence type="ECO:0000313" key="2">
    <source>
        <dbReference type="EMBL" id="NMO76449.1"/>
    </source>
</evidence>
<dbReference type="AlphaFoldDB" id="A0A7Y0K753"/>
<protein>
    <recommendedName>
        <fullName evidence="1">Cysteine-rich CPCC domain-containing protein</fullName>
    </recommendedName>
</protein>
<dbReference type="Pfam" id="PF14206">
    <property type="entry name" value="Cys_rich_CPCC"/>
    <property type="match status" value="1"/>
</dbReference>
<accession>A0A7Y0K753</accession>
<name>A0A7Y0K753_9BACI</name>
<dbReference type="Proteomes" id="UP000588491">
    <property type="component" value="Unassembled WGS sequence"/>
</dbReference>
<reference evidence="2 3" key="1">
    <citation type="submission" date="2020-04" db="EMBL/GenBank/DDBJ databases">
        <title>Bacillus sp. UniB3 isolated from commercial digestive syrup.</title>
        <authorList>
            <person name="Thorat V."/>
            <person name="Kirdat K."/>
            <person name="Tiwarekar B."/>
            <person name="Yadav A."/>
        </authorList>
    </citation>
    <scope>NUCLEOTIDE SEQUENCE [LARGE SCALE GENOMIC DNA]</scope>
    <source>
        <strain evidence="2 3">UniB3</strain>
    </source>
</reference>
<feature type="domain" description="Cysteine-rich CPCC" evidence="1">
    <location>
        <begin position="6"/>
        <end position="71"/>
    </location>
</feature>
<dbReference type="EMBL" id="JABBPK010000001">
    <property type="protein sequence ID" value="NMO76449.1"/>
    <property type="molecule type" value="Genomic_DNA"/>
</dbReference>
<proteinExistence type="predicted"/>
<evidence type="ECO:0000259" key="1">
    <source>
        <dbReference type="Pfam" id="PF14206"/>
    </source>
</evidence>
<dbReference type="RefSeq" id="WP_016204114.1">
    <property type="nucleotide sequence ID" value="NZ_JABBPK010000001.1"/>
</dbReference>